<gene>
    <name evidence="13" type="ORF">JOC47_000742</name>
</gene>
<evidence type="ECO:0000256" key="1">
    <source>
        <dbReference type="ARBA" id="ARBA00004651"/>
    </source>
</evidence>
<keyword evidence="3" id="KW-0145">Chemotaxis</keyword>
<accession>A0A939BNW3</accession>
<dbReference type="Pfam" id="PF00672">
    <property type="entry name" value="HAMP"/>
    <property type="match status" value="1"/>
</dbReference>
<evidence type="ECO:0000256" key="10">
    <source>
        <dbReference type="SAM" id="Phobius"/>
    </source>
</evidence>
<evidence type="ECO:0000256" key="8">
    <source>
        <dbReference type="PROSITE-ProRule" id="PRU00284"/>
    </source>
</evidence>
<name>A0A939BNW3_9FIRM</name>
<comment type="similarity">
    <text evidence="7">Belongs to the methyl-accepting chemotaxis (MCP) protein family.</text>
</comment>
<dbReference type="CDD" id="cd06225">
    <property type="entry name" value="HAMP"/>
    <property type="match status" value="1"/>
</dbReference>
<evidence type="ECO:0000313" key="13">
    <source>
        <dbReference type="EMBL" id="MBM7555908.1"/>
    </source>
</evidence>
<dbReference type="PANTHER" id="PTHR43531">
    <property type="entry name" value="PROTEIN ICFG"/>
    <property type="match status" value="1"/>
</dbReference>
<keyword evidence="6 10" id="KW-0472">Membrane</keyword>
<dbReference type="PANTHER" id="PTHR43531:SF11">
    <property type="entry name" value="METHYL-ACCEPTING CHEMOTAXIS PROTEIN 3"/>
    <property type="match status" value="1"/>
</dbReference>
<evidence type="ECO:0000259" key="12">
    <source>
        <dbReference type="PROSITE" id="PS50885"/>
    </source>
</evidence>
<dbReference type="GO" id="GO:0007165">
    <property type="term" value="P:signal transduction"/>
    <property type="evidence" value="ECO:0007669"/>
    <property type="project" value="UniProtKB-KW"/>
</dbReference>
<dbReference type="GO" id="GO:0004888">
    <property type="term" value="F:transmembrane signaling receptor activity"/>
    <property type="evidence" value="ECO:0007669"/>
    <property type="project" value="TreeGrafter"/>
</dbReference>
<sequence length="685" mass="75202">MSFNWKDWNIGIKLTTAFVIVIILGVGMTAYISYRQSSSALVHEIEEQLTAVRELKKDTIESYYGELMQNIEIVAELKVVGNNIEGFAKAFREGTNSEQYQELTKTVGHDLDKFKTEHQWYDIFLIDKQGNVIYSEAKESDYGTNLETGPYNDSGLAKAYREGKNNVTITDFKYYEPSGEPAAFVSAPIKSEQSKQTLGVVALQVPVDEINDIMKKNTGMGNSGESYLVGSDKLMRSDSRFSEQSTILERKIDTVTVNKALQGQSGIEVVEDYRGVRVFSAYTPVDIQGMNWSMLVEIDEAEVLAPVNNLLRNILLVLGLVIISAIVISFLLIRGIIVKPIKKVQETLAAVADNNLDVQTEVTSNDELGTMAADLNETISSLNQAMLQVRHSALNVTNASDEIAEGNQDLSQRTQEQASSLEEVSATIEEITSSVQEVANNSSQADNLSDETMEAVQEGSEVVDETMDSMDEITASSKEIAEIITTVNDIAFQTNLLALNAAVEAARAGEHGKGFAVVAAEVRNLASRTAESAEEIEDLISKIIDQIEDGNDLVEETGEALDEIIENSKTTSEAISEIAAAMEEQSSAANQIQGAVEELDEVTQQNSSMVEEIASSSESLNGEANDLASVVRRFELDLGKGTARKQVNDNFNNQMNSQSQSQKTEINDLESEMDDQFSKDDFEKF</sequence>
<feature type="domain" description="Methyl-accepting transducer" evidence="11">
    <location>
        <begin position="392"/>
        <end position="621"/>
    </location>
</feature>
<dbReference type="SUPFAM" id="SSF58104">
    <property type="entry name" value="Methyl-accepting chemotaxis protein (MCP) signaling domain"/>
    <property type="match status" value="1"/>
</dbReference>
<protein>
    <submittedName>
        <fullName evidence="13">Methyl-accepting chemotaxis protein</fullName>
    </submittedName>
</protein>
<dbReference type="InterPro" id="IPR003660">
    <property type="entry name" value="HAMP_dom"/>
</dbReference>
<dbReference type="Pfam" id="PF00015">
    <property type="entry name" value="MCPsignal"/>
    <property type="match status" value="1"/>
</dbReference>
<keyword evidence="14" id="KW-1185">Reference proteome</keyword>
<dbReference type="InterPro" id="IPR051310">
    <property type="entry name" value="MCP_chemotaxis"/>
</dbReference>
<evidence type="ECO:0000313" key="14">
    <source>
        <dbReference type="Proteomes" id="UP000774000"/>
    </source>
</evidence>
<evidence type="ECO:0000256" key="7">
    <source>
        <dbReference type="ARBA" id="ARBA00029447"/>
    </source>
</evidence>
<dbReference type="InterPro" id="IPR004089">
    <property type="entry name" value="MCPsignal_dom"/>
</dbReference>
<dbReference type="Proteomes" id="UP000774000">
    <property type="component" value="Unassembled WGS sequence"/>
</dbReference>
<evidence type="ECO:0000256" key="5">
    <source>
        <dbReference type="ARBA" id="ARBA00022989"/>
    </source>
</evidence>
<dbReference type="Gene3D" id="3.30.450.20">
    <property type="entry name" value="PAS domain"/>
    <property type="match status" value="1"/>
</dbReference>
<dbReference type="Gene3D" id="1.10.287.950">
    <property type="entry name" value="Methyl-accepting chemotaxis protein"/>
    <property type="match status" value="1"/>
</dbReference>
<feature type="compositionally biased region" description="Low complexity" evidence="9">
    <location>
        <begin position="648"/>
        <end position="662"/>
    </location>
</feature>
<keyword evidence="8" id="KW-0807">Transducer</keyword>
<keyword evidence="2" id="KW-1003">Cell membrane</keyword>
<dbReference type="PROSITE" id="PS50885">
    <property type="entry name" value="HAMP"/>
    <property type="match status" value="1"/>
</dbReference>
<dbReference type="InterPro" id="IPR033479">
    <property type="entry name" value="dCache_1"/>
</dbReference>
<dbReference type="CDD" id="cd11386">
    <property type="entry name" value="MCP_signal"/>
    <property type="match status" value="1"/>
</dbReference>
<comment type="subcellular location">
    <subcellularLocation>
        <location evidence="1">Cell membrane</location>
        <topology evidence="1">Multi-pass membrane protein</topology>
    </subcellularLocation>
</comment>
<feature type="domain" description="HAMP" evidence="12">
    <location>
        <begin position="335"/>
        <end position="387"/>
    </location>
</feature>
<dbReference type="RefSeq" id="WP_239550898.1">
    <property type="nucleotide sequence ID" value="NZ_JAFBDQ010000003.1"/>
</dbReference>
<evidence type="ECO:0000256" key="2">
    <source>
        <dbReference type="ARBA" id="ARBA00022475"/>
    </source>
</evidence>
<reference evidence="13" key="1">
    <citation type="submission" date="2021-01" db="EMBL/GenBank/DDBJ databases">
        <title>Genomic Encyclopedia of Type Strains, Phase IV (KMG-IV): sequencing the most valuable type-strain genomes for metagenomic binning, comparative biology and taxonomic classification.</title>
        <authorList>
            <person name="Goeker M."/>
        </authorList>
    </citation>
    <scope>NUCLEOTIDE SEQUENCE</scope>
    <source>
        <strain evidence="13">DSM 23230</strain>
    </source>
</reference>
<dbReference type="SMART" id="SM00304">
    <property type="entry name" value="HAMP"/>
    <property type="match status" value="1"/>
</dbReference>
<dbReference type="SMART" id="SM00283">
    <property type="entry name" value="MA"/>
    <property type="match status" value="1"/>
</dbReference>
<evidence type="ECO:0000256" key="6">
    <source>
        <dbReference type="ARBA" id="ARBA00023136"/>
    </source>
</evidence>
<keyword evidence="4 10" id="KW-0812">Transmembrane</keyword>
<proteinExistence type="inferred from homology"/>
<keyword evidence="5 10" id="KW-1133">Transmembrane helix</keyword>
<feature type="transmembrane region" description="Helical" evidence="10">
    <location>
        <begin position="12"/>
        <end position="34"/>
    </location>
</feature>
<dbReference type="FunFam" id="1.10.287.950:FF:000001">
    <property type="entry name" value="Methyl-accepting chemotaxis sensory transducer"/>
    <property type="match status" value="1"/>
</dbReference>
<evidence type="ECO:0000256" key="9">
    <source>
        <dbReference type="SAM" id="MobiDB-lite"/>
    </source>
</evidence>
<feature type="region of interest" description="Disordered" evidence="9">
    <location>
        <begin position="645"/>
        <end position="666"/>
    </location>
</feature>
<evidence type="ECO:0000256" key="3">
    <source>
        <dbReference type="ARBA" id="ARBA00022500"/>
    </source>
</evidence>
<evidence type="ECO:0000259" key="11">
    <source>
        <dbReference type="PROSITE" id="PS50111"/>
    </source>
</evidence>
<organism evidence="13 14">
    <name type="scientific">Halanaerobacter jeridensis</name>
    <dbReference type="NCBI Taxonomy" id="706427"/>
    <lineage>
        <taxon>Bacteria</taxon>
        <taxon>Bacillati</taxon>
        <taxon>Bacillota</taxon>
        <taxon>Clostridia</taxon>
        <taxon>Halanaerobiales</taxon>
        <taxon>Halobacteroidaceae</taxon>
        <taxon>Halanaerobacter</taxon>
    </lineage>
</organism>
<dbReference type="EMBL" id="JAFBDQ010000003">
    <property type="protein sequence ID" value="MBM7555908.1"/>
    <property type="molecule type" value="Genomic_DNA"/>
</dbReference>
<dbReference type="AlphaFoldDB" id="A0A939BNW3"/>
<dbReference type="GO" id="GO:0005886">
    <property type="term" value="C:plasma membrane"/>
    <property type="evidence" value="ECO:0007669"/>
    <property type="project" value="UniProtKB-SubCell"/>
</dbReference>
<feature type="transmembrane region" description="Helical" evidence="10">
    <location>
        <begin position="314"/>
        <end position="333"/>
    </location>
</feature>
<dbReference type="PROSITE" id="PS50111">
    <property type="entry name" value="CHEMOTAXIS_TRANSDUC_2"/>
    <property type="match status" value="1"/>
</dbReference>
<dbReference type="GO" id="GO:0006935">
    <property type="term" value="P:chemotaxis"/>
    <property type="evidence" value="ECO:0007669"/>
    <property type="project" value="UniProtKB-KW"/>
</dbReference>
<comment type="caution">
    <text evidence="13">The sequence shown here is derived from an EMBL/GenBank/DDBJ whole genome shotgun (WGS) entry which is preliminary data.</text>
</comment>
<dbReference type="Pfam" id="PF02743">
    <property type="entry name" value="dCache_1"/>
    <property type="match status" value="1"/>
</dbReference>
<evidence type="ECO:0000256" key="4">
    <source>
        <dbReference type="ARBA" id="ARBA00022692"/>
    </source>
</evidence>